<dbReference type="Gene3D" id="1.10.530.10">
    <property type="match status" value="1"/>
</dbReference>
<organism evidence="4 5">
    <name type="scientific">Burkholderia glumae</name>
    <name type="common">Pseudomonas glumae</name>
    <dbReference type="NCBI Taxonomy" id="337"/>
    <lineage>
        <taxon>Bacteria</taxon>
        <taxon>Pseudomonadati</taxon>
        <taxon>Pseudomonadota</taxon>
        <taxon>Betaproteobacteria</taxon>
        <taxon>Burkholderiales</taxon>
        <taxon>Burkholderiaceae</taxon>
        <taxon>Burkholderia</taxon>
    </lineage>
</organism>
<dbReference type="Proteomes" id="UP001056386">
    <property type="component" value="Chromosome 1"/>
</dbReference>
<proteinExistence type="inferred from homology"/>
<feature type="compositionally biased region" description="Low complexity" evidence="2">
    <location>
        <begin position="669"/>
        <end position="679"/>
    </location>
</feature>
<evidence type="ECO:0000256" key="1">
    <source>
        <dbReference type="ARBA" id="ARBA00007734"/>
    </source>
</evidence>
<sequence length="758" mass="77491">MPIDPLYADSTSAYLNGLGQLPLPAAPTPTPSTGLASLGLATSLGAVQGAARGAAAAADLGAAVGQLTTGPDSMAFDPVALAASDQQENIARAKGGRLFESPAGTNLYTLADMLKPDPTNTTLIDQTVQGAVSGLVQVVPAAVLGGLPAAVAVGATSFGLGRAEDLKREGVDVGTRTAVGAVSGAFGAAGAVLPAGGSTIARTLGLVAVGGPGMAIGQGAAERAILNNAGYDHLADQIDPLDPTNLTASTLMAGAFGGAHILGIMRGGRTPPTAAGGIDPTIPLPSLDLAARRALPYDSPVLASYITQAAQREGVPPGLMLGLIHAGERSNSNQVSPKGAAGVAQMMPENLAKFGVTDPSDPVQSIDGMARYLAATQKQYGGNVEAMIADYNGGPKQAAAVLRGERPPAAETAAYLDRVNNYLNNRAIDDFRFEPTPQQVDAALVARGQRIVDDAYVFGAPDDVNGMATHQDAFELAARQMDDGGFPDVSRYYSADDATRAAALDGLIADAEAQHADLSTAAANLADPGAIAAARGELDTLSAAAPDTSPAAVKELTRQIQAQGVKFKAAERQAQQQIDALQVDHEAKIARLRDVIQRNAEAQRANDQLPAVSDRLTTLRQQRAAIDAPATQRTQISEFVSRLARAQRETDAAPVTAAPRDDAITAAARATPSAADARPVGADGATGRSDRYAASIDAGLRDAVAINPDLAVTIDAAGGERTGRLADIMQQIDDEHAMNLQDAGLFETAANCFITTLG</sequence>
<dbReference type="PANTHER" id="PTHR37423:SF2">
    <property type="entry name" value="MEMBRANE-BOUND LYTIC MUREIN TRANSGLYCOSYLASE C"/>
    <property type="match status" value="1"/>
</dbReference>
<dbReference type="SUPFAM" id="SSF53955">
    <property type="entry name" value="Lysozyme-like"/>
    <property type="match status" value="1"/>
</dbReference>
<protein>
    <submittedName>
        <fullName evidence="4">Transglycosylase SLT domain-containing protein</fullName>
    </submittedName>
</protein>
<evidence type="ECO:0000313" key="4">
    <source>
        <dbReference type="EMBL" id="USS45077.1"/>
    </source>
</evidence>
<dbReference type="CDD" id="cd00254">
    <property type="entry name" value="LT-like"/>
    <property type="match status" value="1"/>
</dbReference>
<gene>
    <name evidence="4" type="ORF">NFI99_26160</name>
</gene>
<feature type="region of interest" description="Disordered" evidence="2">
    <location>
        <begin position="669"/>
        <end position="688"/>
    </location>
</feature>
<dbReference type="PANTHER" id="PTHR37423">
    <property type="entry name" value="SOLUBLE LYTIC MUREIN TRANSGLYCOSYLASE-RELATED"/>
    <property type="match status" value="1"/>
</dbReference>
<evidence type="ECO:0000313" key="5">
    <source>
        <dbReference type="Proteomes" id="UP001056386"/>
    </source>
</evidence>
<dbReference type="InterPro" id="IPR008258">
    <property type="entry name" value="Transglycosylase_SLT_dom_1"/>
</dbReference>
<evidence type="ECO:0000259" key="3">
    <source>
        <dbReference type="Pfam" id="PF01464"/>
    </source>
</evidence>
<reference evidence="4" key="1">
    <citation type="submission" date="2022-06" db="EMBL/GenBank/DDBJ databases">
        <title>Draft genome sequence of Burkholderia glumae strain GR20004 isolated from rice panicle showing bacterial panicle blight.</title>
        <authorList>
            <person name="Choi S.Y."/>
            <person name="Lee Y.H."/>
        </authorList>
    </citation>
    <scope>NUCLEOTIDE SEQUENCE</scope>
    <source>
        <strain evidence="4">GR20004</strain>
    </source>
</reference>
<evidence type="ECO:0000256" key="2">
    <source>
        <dbReference type="SAM" id="MobiDB-lite"/>
    </source>
</evidence>
<comment type="similarity">
    <text evidence="1">Belongs to the transglycosylase Slt family.</text>
</comment>
<dbReference type="EMBL" id="CP099587">
    <property type="protein sequence ID" value="USS45077.1"/>
    <property type="molecule type" value="Genomic_DNA"/>
</dbReference>
<feature type="domain" description="Transglycosylase SLT" evidence="3">
    <location>
        <begin position="305"/>
        <end position="401"/>
    </location>
</feature>
<keyword evidence="5" id="KW-1185">Reference proteome</keyword>
<dbReference type="Pfam" id="PF01464">
    <property type="entry name" value="SLT"/>
    <property type="match status" value="1"/>
</dbReference>
<dbReference type="RefSeq" id="WP_252836730.1">
    <property type="nucleotide sequence ID" value="NZ_CP099587.1"/>
</dbReference>
<dbReference type="InterPro" id="IPR023346">
    <property type="entry name" value="Lysozyme-like_dom_sf"/>
</dbReference>
<accession>A0ABY5BDI3</accession>
<name>A0ABY5BDI3_BURGL</name>